<keyword evidence="10" id="KW-0479">Metal-binding</keyword>
<reference evidence="11 12" key="1">
    <citation type="submission" date="2019-03" db="EMBL/GenBank/DDBJ databases">
        <title>Genomic Encyclopedia of Type Strains, Phase IV (KMG-IV): sequencing the most valuable type-strain genomes for metagenomic binning, comparative biology and taxonomic classification.</title>
        <authorList>
            <person name="Goeker M."/>
        </authorList>
    </citation>
    <scope>NUCLEOTIDE SEQUENCE [LARGE SCALE GENOMIC DNA]</scope>
    <source>
        <strain evidence="11 12">DSM 25894</strain>
    </source>
</reference>
<feature type="transmembrane region" description="Helical" evidence="10">
    <location>
        <begin position="30"/>
        <end position="51"/>
    </location>
</feature>
<comment type="similarity">
    <text evidence="7 10">Belongs to the fluoride channel Fluc/FEX (TC 1.A.43) family.</text>
</comment>
<protein>
    <recommendedName>
        <fullName evidence="10">Fluoride-specific ion channel FluC</fullName>
    </recommendedName>
</protein>
<evidence type="ECO:0000256" key="9">
    <source>
        <dbReference type="ARBA" id="ARBA00049940"/>
    </source>
</evidence>
<feature type="transmembrane region" description="Helical" evidence="10">
    <location>
        <begin position="93"/>
        <end position="115"/>
    </location>
</feature>
<keyword evidence="10" id="KW-0813">Transport</keyword>
<feature type="binding site" evidence="10">
    <location>
        <position position="72"/>
    </location>
    <ligand>
        <name>Na(+)</name>
        <dbReference type="ChEBI" id="CHEBI:29101"/>
        <note>structural</note>
    </ligand>
</feature>
<dbReference type="RefSeq" id="WP_243646889.1">
    <property type="nucleotide sequence ID" value="NZ_SMAN01000035.1"/>
</dbReference>
<evidence type="ECO:0000256" key="8">
    <source>
        <dbReference type="ARBA" id="ARBA00035585"/>
    </source>
</evidence>
<dbReference type="InterPro" id="IPR003691">
    <property type="entry name" value="FluC"/>
</dbReference>
<evidence type="ECO:0000256" key="1">
    <source>
        <dbReference type="ARBA" id="ARBA00004651"/>
    </source>
</evidence>
<evidence type="ECO:0000256" key="7">
    <source>
        <dbReference type="ARBA" id="ARBA00035120"/>
    </source>
</evidence>
<evidence type="ECO:0000256" key="3">
    <source>
        <dbReference type="ARBA" id="ARBA00022692"/>
    </source>
</evidence>
<keyword evidence="5 10" id="KW-0472">Membrane</keyword>
<keyword evidence="12" id="KW-1185">Reference proteome</keyword>
<dbReference type="PANTHER" id="PTHR28259">
    <property type="entry name" value="FLUORIDE EXPORT PROTEIN 1-RELATED"/>
    <property type="match status" value="1"/>
</dbReference>
<keyword evidence="3 10" id="KW-0812">Transmembrane</keyword>
<keyword evidence="10" id="KW-0915">Sodium</keyword>
<comment type="catalytic activity">
    <reaction evidence="8">
        <text>fluoride(in) = fluoride(out)</text>
        <dbReference type="Rhea" id="RHEA:76159"/>
        <dbReference type="ChEBI" id="CHEBI:17051"/>
    </reaction>
    <physiologicalReaction direction="left-to-right" evidence="8">
        <dbReference type="Rhea" id="RHEA:76160"/>
    </physiologicalReaction>
</comment>
<comment type="function">
    <text evidence="9 10">Fluoride-specific ion channel. Important for reducing fluoride concentration in the cell, thus reducing its toxicity.</text>
</comment>
<dbReference type="GO" id="GO:0062054">
    <property type="term" value="F:fluoride channel activity"/>
    <property type="evidence" value="ECO:0007669"/>
    <property type="project" value="UniProtKB-UniRule"/>
</dbReference>
<evidence type="ECO:0000256" key="5">
    <source>
        <dbReference type="ARBA" id="ARBA00023136"/>
    </source>
</evidence>
<proteinExistence type="inferred from homology"/>
<accession>A0A4R3MSG9</accession>
<sequence length="117" mass="12766">MWLFVAVGGSAGALSRVLLAQWLNKRSFPAGTWMANITGSILLGFLAAAYGKGTLSDIWWSLLGIGFCGSFTTFSSFGVETVHMIQQHQLLKALIYVLTSTSISLTFVALIFFCFHH</sequence>
<keyword evidence="6 10" id="KW-0407">Ion channel</keyword>
<comment type="caution">
    <text evidence="11">The sequence shown here is derived from an EMBL/GenBank/DDBJ whole genome shotgun (WGS) entry which is preliminary data.</text>
</comment>
<feature type="transmembrane region" description="Helical" evidence="10">
    <location>
        <begin position="58"/>
        <end position="78"/>
    </location>
</feature>
<gene>
    <name evidence="10" type="primary">fluC</name>
    <name evidence="10" type="synonym">crcB</name>
    <name evidence="11" type="ORF">EDD68_1358</name>
</gene>
<organism evidence="11 12">
    <name type="scientific">Melghiribacillus thermohalophilus</name>
    <dbReference type="NCBI Taxonomy" id="1324956"/>
    <lineage>
        <taxon>Bacteria</taxon>
        <taxon>Bacillati</taxon>
        <taxon>Bacillota</taxon>
        <taxon>Bacilli</taxon>
        <taxon>Bacillales</taxon>
        <taxon>Bacillaceae</taxon>
        <taxon>Melghiribacillus</taxon>
    </lineage>
</organism>
<keyword evidence="10" id="KW-0406">Ion transport</keyword>
<dbReference type="HAMAP" id="MF_00454">
    <property type="entry name" value="FluC"/>
    <property type="match status" value="1"/>
</dbReference>
<dbReference type="AlphaFoldDB" id="A0A4R3MSG9"/>
<evidence type="ECO:0000256" key="6">
    <source>
        <dbReference type="ARBA" id="ARBA00023303"/>
    </source>
</evidence>
<comment type="activity regulation">
    <text evidence="10">Na(+) is not transported, but it plays an essential structural role and its presence is essential for fluoride channel function.</text>
</comment>
<evidence type="ECO:0000256" key="10">
    <source>
        <dbReference type="HAMAP-Rule" id="MF_00454"/>
    </source>
</evidence>
<evidence type="ECO:0000313" key="12">
    <source>
        <dbReference type="Proteomes" id="UP000294650"/>
    </source>
</evidence>
<dbReference type="NCBIfam" id="TIGR00494">
    <property type="entry name" value="crcB"/>
    <property type="match status" value="1"/>
</dbReference>
<evidence type="ECO:0000313" key="11">
    <source>
        <dbReference type="EMBL" id="TCT15974.1"/>
    </source>
</evidence>
<keyword evidence="4 10" id="KW-1133">Transmembrane helix</keyword>
<keyword evidence="2 10" id="KW-1003">Cell membrane</keyword>
<name>A0A4R3MSG9_9BACI</name>
<dbReference type="GO" id="GO:0140114">
    <property type="term" value="P:cellular detoxification of fluoride"/>
    <property type="evidence" value="ECO:0007669"/>
    <property type="project" value="UniProtKB-UniRule"/>
</dbReference>
<dbReference type="Proteomes" id="UP000294650">
    <property type="component" value="Unassembled WGS sequence"/>
</dbReference>
<dbReference type="GO" id="GO:0046872">
    <property type="term" value="F:metal ion binding"/>
    <property type="evidence" value="ECO:0007669"/>
    <property type="project" value="UniProtKB-KW"/>
</dbReference>
<dbReference type="Pfam" id="PF02537">
    <property type="entry name" value="CRCB"/>
    <property type="match status" value="1"/>
</dbReference>
<evidence type="ECO:0000256" key="4">
    <source>
        <dbReference type="ARBA" id="ARBA00022989"/>
    </source>
</evidence>
<feature type="binding site" evidence="10">
    <location>
        <position position="69"/>
    </location>
    <ligand>
        <name>Na(+)</name>
        <dbReference type="ChEBI" id="CHEBI:29101"/>
        <note>structural</note>
    </ligand>
</feature>
<evidence type="ECO:0000256" key="2">
    <source>
        <dbReference type="ARBA" id="ARBA00022475"/>
    </source>
</evidence>
<dbReference type="GO" id="GO:0005886">
    <property type="term" value="C:plasma membrane"/>
    <property type="evidence" value="ECO:0007669"/>
    <property type="project" value="UniProtKB-SubCell"/>
</dbReference>
<dbReference type="PANTHER" id="PTHR28259:SF1">
    <property type="entry name" value="FLUORIDE EXPORT PROTEIN 1-RELATED"/>
    <property type="match status" value="1"/>
</dbReference>
<comment type="subcellular location">
    <subcellularLocation>
        <location evidence="1 10">Cell membrane</location>
        <topology evidence="1 10">Multi-pass membrane protein</topology>
    </subcellularLocation>
</comment>
<dbReference type="EMBL" id="SMAN01000035">
    <property type="protein sequence ID" value="TCT15974.1"/>
    <property type="molecule type" value="Genomic_DNA"/>
</dbReference>